<comment type="caution">
    <text evidence="1">The sequence shown here is derived from an EMBL/GenBank/DDBJ whole genome shotgun (WGS) entry which is preliminary data.</text>
</comment>
<evidence type="ECO:0008006" key="3">
    <source>
        <dbReference type="Google" id="ProtNLM"/>
    </source>
</evidence>
<reference evidence="1" key="1">
    <citation type="submission" date="2024-05" db="EMBL/GenBank/DDBJ databases">
        <title>Whole genome shotgun sequence of Streptomyces hygroscopicus NBRC 113678.</title>
        <authorList>
            <person name="Komaki H."/>
            <person name="Tamura T."/>
        </authorList>
    </citation>
    <scope>NUCLEOTIDE SEQUENCE</scope>
    <source>
        <strain evidence="1">N11-34</strain>
    </source>
</reference>
<gene>
    <name evidence="1" type="ORF">TPA0910_51980</name>
</gene>
<evidence type="ECO:0000313" key="1">
    <source>
        <dbReference type="EMBL" id="GHJ30765.1"/>
    </source>
</evidence>
<organism evidence="1 2">
    <name type="scientific">Streptomyces hygroscopicus</name>
    <dbReference type="NCBI Taxonomy" id="1912"/>
    <lineage>
        <taxon>Bacteria</taxon>
        <taxon>Bacillati</taxon>
        <taxon>Actinomycetota</taxon>
        <taxon>Actinomycetes</taxon>
        <taxon>Kitasatosporales</taxon>
        <taxon>Streptomycetaceae</taxon>
        <taxon>Streptomyces</taxon>
        <taxon>Streptomyces violaceusniger group</taxon>
    </lineage>
</organism>
<evidence type="ECO:0000313" key="2">
    <source>
        <dbReference type="Proteomes" id="UP001054854"/>
    </source>
</evidence>
<accession>A0ABQ3U576</accession>
<proteinExistence type="predicted"/>
<sequence length="186" mass="20950">MSTLSWLARWWSDRRRFKRLYRMSEELLDRLDLPIGSGISTLIDRLSHQRNRPIHVMPAALGAGEPCGIWLATGSADIIVVEADTTPLHQDHIIAHELAHMLCAHSDSLRPEPESLALLFPHLDVQRVIEVLGRTTYPTEDEQAAEIVASLILERVTRPPMEFKWVVPSGDAATVARIDQSLRPPE</sequence>
<dbReference type="Proteomes" id="UP001054854">
    <property type="component" value="Unassembled WGS sequence"/>
</dbReference>
<dbReference type="EMBL" id="BNEK01000005">
    <property type="protein sequence ID" value="GHJ30765.1"/>
    <property type="molecule type" value="Genomic_DNA"/>
</dbReference>
<name>A0ABQ3U576_STRHY</name>
<protein>
    <recommendedName>
        <fullName evidence="3">IrrE N-terminal-like domain-containing protein</fullName>
    </recommendedName>
</protein>
<keyword evidence="2" id="KW-1185">Reference proteome</keyword>